<dbReference type="Proteomes" id="UP001285636">
    <property type="component" value="Unassembled WGS sequence"/>
</dbReference>
<evidence type="ECO:0000313" key="2">
    <source>
        <dbReference type="Proteomes" id="UP001285636"/>
    </source>
</evidence>
<proteinExistence type="predicted"/>
<dbReference type="GO" id="GO:0003677">
    <property type="term" value="F:DNA binding"/>
    <property type="evidence" value="ECO:0007669"/>
    <property type="project" value="UniProtKB-KW"/>
</dbReference>
<gene>
    <name evidence="1" type="ORF">RYX45_24605</name>
</gene>
<dbReference type="AlphaFoldDB" id="A0AAJ2U610"/>
<feature type="non-terminal residue" evidence="1">
    <location>
        <position position="30"/>
    </location>
</feature>
<comment type="caution">
    <text evidence="1">The sequence shown here is derived from an EMBL/GenBank/DDBJ whole genome shotgun (WGS) entry which is preliminary data.</text>
</comment>
<name>A0AAJ2U610_ALKPS</name>
<organism evidence="1 2">
    <name type="scientific">Alkalihalophilus pseudofirmus</name>
    <name type="common">Bacillus pseudofirmus</name>
    <dbReference type="NCBI Taxonomy" id="79885"/>
    <lineage>
        <taxon>Bacteria</taxon>
        <taxon>Bacillati</taxon>
        <taxon>Bacillota</taxon>
        <taxon>Bacilli</taxon>
        <taxon>Bacillales</taxon>
        <taxon>Bacillaceae</taxon>
        <taxon>Alkalihalophilus</taxon>
    </lineage>
</organism>
<accession>A0AAJ2U610</accession>
<reference evidence="1" key="1">
    <citation type="submission" date="2023-10" db="EMBL/GenBank/DDBJ databases">
        <title>Screening of Alkalihalophilus pseudofirmusBZ-TG-HK211 and Its Alleviation of Salt Stress on Rapeseed Growth.</title>
        <authorList>
            <person name="Zhao B."/>
            <person name="Guo T."/>
        </authorList>
    </citation>
    <scope>NUCLEOTIDE SEQUENCE</scope>
    <source>
        <strain evidence="1">BZ-TG-HK211</strain>
    </source>
</reference>
<keyword evidence="1" id="KW-0238">DNA-binding</keyword>
<evidence type="ECO:0000313" key="1">
    <source>
        <dbReference type="EMBL" id="MDV2888345.1"/>
    </source>
</evidence>
<dbReference type="EMBL" id="JAWJAY010001319">
    <property type="protein sequence ID" value="MDV2888345.1"/>
    <property type="molecule type" value="Genomic_DNA"/>
</dbReference>
<sequence length="30" mass="3454">MIKIMVVDEQPLMRDGLATILNLRNELEVV</sequence>
<protein>
    <submittedName>
        <fullName evidence="1">DNA-binding response regulator</fullName>
    </submittedName>
</protein>